<dbReference type="RefSeq" id="WP_076394880.1">
    <property type="nucleotide sequence ID" value="NZ_FTOV01000010.1"/>
</dbReference>
<dbReference type="STRING" id="373672.SAMN05421785_11093"/>
<reference evidence="1 2" key="1">
    <citation type="submission" date="2017-01" db="EMBL/GenBank/DDBJ databases">
        <authorList>
            <person name="Mah S.A."/>
            <person name="Swanson W.J."/>
            <person name="Moy G.W."/>
            <person name="Vacquier V.D."/>
        </authorList>
    </citation>
    <scope>NUCLEOTIDE SEQUENCE [LARGE SCALE GENOMIC DNA]</scope>
    <source>
        <strain evidence="1 2">DSM 18014</strain>
    </source>
</reference>
<organism evidence="1 2">
    <name type="scientific">Chryseobacterium gambrini</name>
    <dbReference type="NCBI Taxonomy" id="373672"/>
    <lineage>
        <taxon>Bacteria</taxon>
        <taxon>Pseudomonadati</taxon>
        <taxon>Bacteroidota</taxon>
        <taxon>Flavobacteriia</taxon>
        <taxon>Flavobacteriales</taxon>
        <taxon>Weeksellaceae</taxon>
        <taxon>Chryseobacterium group</taxon>
        <taxon>Chryseobacterium</taxon>
    </lineage>
</organism>
<dbReference type="InterPro" id="IPR002514">
    <property type="entry name" value="Transposase_8"/>
</dbReference>
<dbReference type="Pfam" id="PF01527">
    <property type="entry name" value="HTH_Tnp_1"/>
    <property type="match status" value="1"/>
</dbReference>
<protein>
    <submittedName>
        <fullName evidence="1">Transposase</fullName>
    </submittedName>
</protein>
<dbReference type="Proteomes" id="UP000185781">
    <property type="component" value="Unassembled WGS sequence"/>
</dbReference>
<dbReference type="EMBL" id="FTOV01000010">
    <property type="protein sequence ID" value="SIT20311.1"/>
    <property type="molecule type" value="Genomic_DNA"/>
</dbReference>
<gene>
    <name evidence="1" type="ORF">SAMN05421785_11093</name>
</gene>
<sequence length="152" mass="17958">MNFKNIHIGSLINQRIIETNTDLTRICNFMNTTENEIEKMLISESIDSGTLLKWSKLLEYDFFRIYSQHLILYSPPTSSGSDLIKKRTLKSHLPSFRKNIYTKEIIDFILEQINSGEYTKSEVIEKYGIPKTTLYKWFNKYENQKTKDDLSK</sequence>
<dbReference type="InterPro" id="IPR009057">
    <property type="entry name" value="Homeodomain-like_sf"/>
</dbReference>
<evidence type="ECO:0000313" key="1">
    <source>
        <dbReference type="EMBL" id="SIT20311.1"/>
    </source>
</evidence>
<dbReference type="Gene3D" id="1.10.10.60">
    <property type="entry name" value="Homeodomain-like"/>
    <property type="match status" value="1"/>
</dbReference>
<accession>A0A1N7QBT3</accession>
<dbReference type="SUPFAM" id="SSF46689">
    <property type="entry name" value="Homeodomain-like"/>
    <property type="match status" value="1"/>
</dbReference>
<name>A0A1N7QBT3_9FLAO</name>
<evidence type="ECO:0000313" key="2">
    <source>
        <dbReference type="Proteomes" id="UP000185781"/>
    </source>
</evidence>
<dbReference type="OrthoDB" id="799937at2"/>
<proteinExistence type="predicted"/>
<dbReference type="AlphaFoldDB" id="A0A1N7QBT3"/>